<organism evidence="1">
    <name type="scientific">Rosellinia necatrix</name>
    <name type="common">White root-rot fungus</name>
    <dbReference type="NCBI Taxonomy" id="77044"/>
    <lineage>
        <taxon>Eukaryota</taxon>
        <taxon>Fungi</taxon>
        <taxon>Dikarya</taxon>
        <taxon>Ascomycota</taxon>
        <taxon>Pezizomycotina</taxon>
        <taxon>Sordariomycetes</taxon>
        <taxon>Xylariomycetidae</taxon>
        <taxon>Xylariales</taxon>
        <taxon>Xylariaceae</taxon>
        <taxon>Rosellinia</taxon>
    </lineage>
</organism>
<dbReference type="STRING" id="77044.A0A1S8A9J4"/>
<protein>
    <submittedName>
        <fullName evidence="1">Putative cytochrome p450 protein</fullName>
    </submittedName>
</protein>
<evidence type="ECO:0000313" key="2">
    <source>
        <dbReference type="Proteomes" id="UP000054516"/>
    </source>
</evidence>
<keyword evidence="2" id="KW-1185">Reference proteome</keyword>
<name>A0A1S8A9J4_ROSNE</name>
<evidence type="ECO:0000313" key="1">
    <source>
        <dbReference type="EMBL" id="GAW26693.1"/>
    </source>
</evidence>
<sequence>MNDTKNFMKAAAPSYDDGPRTLGYEIMQSKLAPPDKSFKRTFDEVSTTTDAGFETTAAVI</sequence>
<dbReference type="Proteomes" id="UP000054516">
    <property type="component" value="Unassembled WGS sequence"/>
</dbReference>
<gene>
    <name evidence="1" type="ORF">SAMD00023353_4301130</name>
</gene>
<dbReference type="EMBL" id="DF977488">
    <property type="protein sequence ID" value="GAW26693.1"/>
    <property type="molecule type" value="Genomic_DNA"/>
</dbReference>
<reference evidence="1" key="1">
    <citation type="submission" date="2016-03" db="EMBL/GenBank/DDBJ databases">
        <title>Draft genome sequence of Rosellinia necatrix.</title>
        <authorList>
            <person name="Kanematsu S."/>
        </authorList>
    </citation>
    <scope>NUCLEOTIDE SEQUENCE [LARGE SCALE GENOMIC DNA]</scope>
    <source>
        <strain evidence="1">W97</strain>
    </source>
</reference>
<dbReference type="OrthoDB" id="3945418at2759"/>
<accession>A0A1S8A9J4</accession>
<proteinExistence type="predicted"/>
<dbReference type="AlphaFoldDB" id="A0A1S8A9J4"/>